<organism evidence="1 2">
    <name type="scientific">Paenibacillus solisilvae</name>
    <dbReference type="NCBI Taxonomy" id="2486751"/>
    <lineage>
        <taxon>Bacteria</taxon>
        <taxon>Bacillati</taxon>
        <taxon>Bacillota</taxon>
        <taxon>Bacilli</taxon>
        <taxon>Bacillales</taxon>
        <taxon>Paenibacillaceae</taxon>
        <taxon>Paenibacillus</taxon>
    </lineage>
</organism>
<evidence type="ECO:0000313" key="2">
    <source>
        <dbReference type="Proteomes" id="UP001596047"/>
    </source>
</evidence>
<protein>
    <submittedName>
        <fullName evidence="1">Uncharacterized protein</fullName>
    </submittedName>
</protein>
<reference evidence="2" key="1">
    <citation type="journal article" date="2019" name="Int. J. Syst. Evol. Microbiol.">
        <title>The Global Catalogue of Microorganisms (GCM) 10K type strain sequencing project: providing services to taxonomists for standard genome sequencing and annotation.</title>
        <authorList>
            <consortium name="The Broad Institute Genomics Platform"/>
            <consortium name="The Broad Institute Genome Sequencing Center for Infectious Disease"/>
            <person name="Wu L."/>
            <person name="Ma J."/>
        </authorList>
    </citation>
    <scope>NUCLEOTIDE SEQUENCE [LARGE SCALE GENOMIC DNA]</scope>
    <source>
        <strain evidence="2">CGMCC 1.3240</strain>
    </source>
</reference>
<sequence length="49" mass="5748">MTSRRHFGKSSHRYYKQLYTKGRSSFRLPCQAGSDLFIVMYDAVIDDLT</sequence>
<proteinExistence type="predicted"/>
<evidence type="ECO:0000313" key="1">
    <source>
        <dbReference type="EMBL" id="MFC5648201.1"/>
    </source>
</evidence>
<dbReference type="Proteomes" id="UP001596047">
    <property type="component" value="Unassembled WGS sequence"/>
</dbReference>
<dbReference type="EMBL" id="JBHSOW010000015">
    <property type="protein sequence ID" value="MFC5648201.1"/>
    <property type="molecule type" value="Genomic_DNA"/>
</dbReference>
<accession>A0ABW0VQY2</accession>
<keyword evidence="2" id="KW-1185">Reference proteome</keyword>
<gene>
    <name evidence="1" type="ORF">ACFPYJ_03540</name>
</gene>
<name>A0ABW0VQY2_9BACL</name>
<dbReference type="RefSeq" id="WP_379186656.1">
    <property type="nucleotide sequence ID" value="NZ_JBHSOW010000015.1"/>
</dbReference>
<comment type="caution">
    <text evidence="1">The sequence shown here is derived from an EMBL/GenBank/DDBJ whole genome shotgun (WGS) entry which is preliminary data.</text>
</comment>